<comment type="similarity">
    <text evidence="1">Belongs to the UDP-N-acetylglucosamine 2-epimerase family.</text>
</comment>
<dbReference type="PANTHER" id="PTHR43174">
    <property type="entry name" value="UDP-N-ACETYLGLUCOSAMINE 2-EPIMERASE"/>
    <property type="match status" value="1"/>
</dbReference>
<name>A0A9X4H1U2_9FIRM</name>
<dbReference type="Proteomes" id="UP001154312">
    <property type="component" value="Unassembled WGS sequence"/>
</dbReference>
<protein>
    <submittedName>
        <fullName evidence="3">UDP-N-acetylglucosamine 2-epimerase (Non-hydrolyzing)</fullName>
        <ecNumber evidence="3">5.1.3.14</ecNumber>
    </submittedName>
</protein>
<gene>
    <name evidence="3" type="primary">wecB</name>
    <name evidence="3" type="ORF">L7E55_05720</name>
</gene>
<feature type="domain" description="UDP-N-acetylglucosamine 2-epimerase" evidence="2">
    <location>
        <begin position="25"/>
        <end position="369"/>
    </location>
</feature>
<evidence type="ECO:0000313" key="4">
    <source>
        <dbReference type="Proteomes" id="UP001154312"/>
    </source>
</evidence>
<accession>A0A9X4H1U2</accession>
<sequence length="376" mass="41226">MKIATVVGTRPQFIKAMMVSKAVRKNHDEILIHTGQHCDANMSQVFFSGRGCPAPDYYIDAGLAAPGRQLAKMFDGLKAVFEWEKPDVVVVYGDSRSTLAGALAASKTGIPLAHVEAGLRCGKRAMPEEFIRELTDYLSAILFCPSEIAVRNLNKEGIINGNGAASGKETDTVRFRGSIIVNVGDVMYDALQECLNNGNCSPPSAAGRLPEPGEYLLATVHRAENADKKERLSVILESLVTLGEKVVFPVHPRTMKRISEFNLGGYLAHPNMVVIDPAGYDEMIWLCKNARKIITDSGGVQKEAFYLRVPCITLREETEWTETVERGCNVLVGCDRRLILEAVGASARGDWSGSPYGQGNASWLISRLLEEYFCPR</sequence>
<dbReference type="PANTHER" id="PTHR43174:SF1">
    <property type="entry name" value="UDP-N-ACETYLGLUCOSAMINE 2-EPIMERASE"/>
    <property type="match status" value="1"/>
</dbReference>
<dbReference type="EMBL" id="JAKOAV010000007">
    <property type="protein sequence ID" value="MDF9407861.1"/>
    <property type="molecule type" value="Genomic_DNA"/>
</dbReference>
<dbReference type="NCBIfam" id="TIGR00236">
    <property type="entry name" value="wecB"/>
    <property type="match status" value="1"/>
</dbReference>
<dbReference type="Gene3D" id="3.40.50.2000">
    <property type="entry name" value="Glycogen Phosphorylase B"/>
    <property type="match status" value="2"/>
</dbReference>
<organism evidence="3 4">
    <name type="scientific">Pelotomaculum isophthalicicum JI</name>
    <dbReference type="NCBI Taxonomy" id="947010"/>
    <lineage>
        <taxon>Bacteria</taxon>
        <taxon>Bacillati</taxon>
        <taxon>Bacillota</taxon>
        <taxon>Clostridia</taxon>
        <taxon>Eubacteriales</taxon>
        <taxon>Desulfotomaculaceae</taxon>
        <taxon>Pelotomaculum</taxon>
    </lineage>
</organism>
<keyword evidence="1 3" id="KW-0413">Isomerase</keyword>
<dbReference type="RefSeq" id="WP_277443111.1">
    <property type="nucleotide sequence ID" value="NZ_JAKOAV010000007.1"/>
</dbReference>
<dbReference type="AlphaFoldDB" id="A0A9X4H1U2"/>
<evidence type="ECO:0000259" key="2">
    <source>
        <dbReference type="Pfam" id="PF02350"/>
    </source>
</evidence>
<dbReference type="InterPro" id="IPR003331">
    <property type="entry name" value="UDP_GlcNAc_Epimerase_2_dom"/>
</dbReference>
<dbReference type="SUPFAM" id="SSF53756">
    <property type="entry name" value="UDP-Glycosyltransferase/glycogen phosphorylase"/>
    <property type="match status" value="1"/>
</dbReference>
<keyword evidence="4" id="KW-1185">Reference proteome</keyword>
<dbReference type="GO" id="GO:0008761">
    <property type="term" value="F:UDP-N-acetylglucosamine 2-epimerase activity"/>
    <property type="evidence" value="ECO:0007669"/>
    <property type="project" value="UniProtKB-EC"/>
</dbReference>
<proteinExistence type="inferred from homology"/>
<dbReference type="EC" id="5.1.3.14" evidence="3"/>
<evidence type="ECO:0000256" key="1">
    <source>
        <dbReference type="RuleBase" id="RU003513"/>
    </source>
</evidence>
<dbReference type="InterPro" id="IPR029767">
    <property type="entry name" value="WecB-like"/>
</dbReference>
<evidence type="ECO:0000313" key="3">
    <source>
        <dbReference type="EMBL" id="MDF9407861.1"/>
    </source>
</evidence>
<dbReference type="Pfam" id="PF02350">
    <property type="entry name" value="Epimerase_2"/>
    <property type="match status" value="1"/>
</dbReference>
<dbReference type="CDD" id="cd03786">
    <property type="entry name" value="GTB_UDP-GlcNAc_2-Epimerase"/>
    <property type="match status" value="1"/>
</dbReference>
<reference evidence="3" key="1">
    <citation type="submission" date="2022-02" db="EMBL/GenBank/DDBJ databases">
        <authorList>
            <person name="Leng L."/>
        </authorList>
    </citation>
    <scope>NUCLEOTIDE SEQUENCE</scope>
    <source>
        <strain evidence="3">JI</strain>
    </source>
</reference>
<comment type="caution">
    <text evidence="3">The sequence shown here is derived from an EMBL/GenBank/DDBJ whole genome shotgun (WGS) entry which is preliminary data.</text>
</comment>